<dbReference type="Proteomes" id="UP000622547">
    <property type="component" value="Unassembled WGS sequence"/>
</dbReference>
<proteinExistence type="predicted"/>
<keyword evidence="3" id="KW-1185">Reference proteome</keyword>
<name>A0A8J3XIT9_9ACTN</name>
<evidence type="ECO:0000256" key="1">
    <source>
        <dbReference type="SAM" id="MobiDB-lite"/>
    </source>
</evidence>
<dbReference type="EMBL" id="BOOP01000031">
    <property type="protein sequence ID" value="GII41286.1"/>
    <property type="molecule type" value="Genomic_DNA"/>
</dbReference>
<organism evidence="2 3">
    <name type="scientific">Planotetraspora phitsanulokensis</name>
    <dbReference type="NCBI Taxonomy" id="575192"/>
    <lineage>
        <taxon>Bacteria</taxon>
        <taxon>Bacillati</taxon>
        <taxon>Actinomycetota</taxon>
        <taxon>Actinomycetes</taxon>
        <taxon>Streptosporangiales</taxon>
        <taxon>Streptosporangiaceae</taxon>
        <taxon>Planotetraspora</taxon>
    </lineage>
</organism>
<dbReference type="AlphaFoldDB" id="A0A8J3XIT9"/>
<evidence type="ECO:0000313" key="3">
    <source>
        <dbReference type="Proteomes" id="UP000622547"/>
    </source>
</evidence>
<gene>
    <name evidence="2" type="ORF">Pph01_62890</name>
</gene>
<reference evidence="2 3" key="1">
    <citation type="submission" date="2021-01" db="EMBL/GenBank/DDBJ databases">
        <title>Whole genome shotgun sequence of Planotetraspora phitsanulokensis NBRC 104273.</title>
        <authorList>
            <person name="Komaki H."/>
            <person name="Tamura T."/>
        </authorList>
    </citation>
    <scope>NUCLEOTIDE SEQUENCE [LARGE SCALE GENOMIC DNA]</scope>
    <source>
        <strain evidence="2 3">NBRC 104273</strain>
    </source>
</reference>
<evidence type="ECO:0000313" key="2">
    <source>
        <dbReference type="EMBL" id="GII41286.1"/>
    </source>
</evidence>
<feature type="region of interest" description="Disordered" evidence="1">
    <location>
        <begin position="1"/>
        <end position="34"/>
    </location>
</feature>
<accession>A0A8J3XIT9</accession>
<protein>
    <submittedName>
        <fullName evidence="2">Uncharacterized protein</fullName>
    </submittedName>
</protein>
<sequence length="62" mass="6656">MAGRGPFRIRAGTARPPWADSGPPTAQTRALAQARARLRRSIRAAQIRRESAASGANVSEAW</sequence>
<comment type="caution">
    <text evidence="2">The sequence shown here is derived from an EMBL/GenBank/DDBJ whole genome shotgun (WGS) entry which is preliminary data.</text>
</comment>